<evidence type="ECO:0008006" key="3">
    <source>
        <dbReference type="Google" id="ProtNLM"/>
    </source>
</evidence>
<accession>A0ABS4XPT7</accession>
<keyword evidence="2" id="KW-1185">Reference proteome</keyword>
<evidence type="ECO:0000313" key="1">
    <source>
        <dbReference type="EMBL" id="MBP2398523.1"/>
    </source>
</evidence>
<dbReference type="EMBL" id="JAGIOJ010000001">
    <property type="protein sequence ID" value="MBP2398523.1"/>
    <property type="molecule type" value="Genomic_DNA"/>
</dbReference>
<comment type="caution">
    <text evidence="1">The sequence shown here is derived from an EMBL/GenBank/DDBJ whole genome shotgun (WGS) entry which is preliminary data.</text>
</comment>
<reference evidence="1 2" key="1">
    <citation type="submission" date="2021-03" db="EMBL/GenBank/DDBJ databases">
        <title>Sequencing the genomes of 1000 actinobacteria strains.</title>
        <authorList>
            <person name="Klenk H.-P."/>
        </authorList>
    </citation>
    <scope>NUCLEOTIDE SEQUENCE [LARGE SCALE GENOMIC DNA]</scope>
    <source>
        <strain evidence="1 2">DSM 20168</strain>
    </source>
</reference>
<dbReference type="Proteomes" id="UP001195422">
    <property type="component" value="Unassembled WGS sequence"/>
</dbReference>
<evidence type="ECO:0000313" key="2">
    <source>
        <dbReference type="Proteomes" id="UP001195422"/>
    </source>
</evidence>
<gene>
    <name evidence="1" type="ORF">JOF39_001604</name>
</gene>
<protein>
    <recommendedName>
        <fullName evidence="3">Glycosyl hydrolases family 38 C-terminal beta sandwich domain-containing protein</fullName>
    </recommendedName>
</protein>
<name>A0ABS4XPT7_GLUPR</name>
<organism evidence="1 2">
    <name type="scientific">Glutamicibacter protophormiae</name>
    <name type="common">Brevibacterium protophormiae</name>
    <dbReference type="NCBI Taxonomy" id="37930"/>
    <lineage>
        <taxon>Bacteria</taxon>
        <taxon>Bacillati</taxon>
        <taxon>Actinomycetota</taxon>
        <taxon>Actinomycetes</taxon>
        <taxon>Micrococcales</taxon>
        <taxon>Micrococcaceae</taxon>
        <taxon>Glutamicibacter</taxon>
    </lineage>
</organism>
<sequence>MEDPLEPVEVNENSVQLKLGAFEVRTMRFTLA</sequence>
<proteinExistence type="predicted"/>